<proteinExistence type="predicted"/>
<keyword evidence="4 5" id="KW-0472">Membrane</keyword>
<comment type="subcellular location">
    <subcellularLocation>
        <location evidence="1">Membrane</location>
        <topology evidence="1">Multi-pass membrane protein</topology>
    </subcellularLocation>
</comment>
<feature type="transmembrane region" description="Helical" evidence="5">
    <location>
        <begin position="358"/>
        <end position="379"/>
    </location>
</feature>
<keyword evidence="8" id="KW-1185">Reference proteome</keyword>
<dbReference type="OrthoDB" id="8576060at2"/>
<dbReference type="GO" id="GO:0016020">
    <property type="term" value="C:membrane"/>
    <property type="evidence" value="ECO:0007669"/>
    <property type="project" value="UniProtKB-SubCell"/>
</dbReference>
<feature type="transmembrane region" description="Helical" evidence="5">
    <location>
        <begin position="254"/>
        <end position="270"/>
    </location>
</feature>
<keyword evidence="2 5" id="KW-0812">Transmembrane</keyword>
<evidence type="ECO:0000256" key="1">
    <source>
        <dbReference type="ARBA" id="ARBA00004141"/>
    </source>
</evidence>
<feature type="transmembrane region" description="Helical" evidence="5">
    <location>
        <begin position="181"/>
        <end position="198"/>
    </location>
</feature>
<evidence type="ECO:0000256" key="3">
    <source>
        <dbReference type="ARBA" id="ARBA00022989"/>
    </source>
</evidence>
<feature type="transmembrane region" description="Helical" evidence="5">
    <location>
        <begin position="414"/>
        <end position="433"/>
    </location>
</feature>
<feature type="transmembrane region" description="Helical" evidence="5">
    <location>
        <begin position="88"/>
        <end position="107"/>
    </location>
</feature>
<feature type="transmembrane region" description="Helical" evidence="5">
    <location>
        <begin position="113"/>
        <end position="133"/>
    </location>
</feature>
<evidence type="ECO:0000313" key="7">
    <source>
        <dbReference type="EMBL" id="AWL10328.1"/>
    </source>
</evidence>
<feature type="transmembrane region" description="Helical" evidence="5">
    <location>
        <begin position="205"/>
        <end position="220"/>
    </location>
</feature>
<dbReference type="Proteomes" id="UP000245468">
    <property type="component" value="Chromosome"/>
</dbReference>
<dbReference type="InterPro" id="IPR051533">
    <property type="entry name" value="WaaL-like"/>
</dbReference>
<dbReference type="PANTHER" id="PTHR37422:SF13">
    <property type="entry name" value="LIPOPOLYSACCHARIDE BIOSYNTHESIS PROTEIN PA4999-RELATED"/>
    <property type="match status" value="1"/>
</dbReference>
<sequence length="453" mass="51177">MISLRQEVSILHKWYIYIILFANGYQFILPVPYSDSSNIVLTNLPQWAMNFEVIHGVFLADFLFILYLFFIGFRYINDTLKFKKALQFALAIIGLSIAGILSSFVNFEIISDYFEAIKLSLFALFFLFVVFWTSNFGPVIVLRVFMLGLTVSGIVNLYFTFSNPIRLLGGLPMLLGQNGPGGSAGFLMFLAAWFSVLATKKMDKLLVILYILINSFLLMISYSKLGMLMGLLGILSVLFLQFRSSRPQLIIKRIAYLFVFLFSFFTWLFISSTGEIITEGASAFYEQKIGDDSSGAIDSGDMERLYYYFAVGEVFVDNPMFGVGYNGFFKAISKTNAYSTGEMSEEDSSLNANPHNAFLYYISANGIIGWILTVCLYFLFLRAFYCVLKPYGLQGFMVFCCIGGASLIHTNTLIGFFNTTIMYLPVGVAYALNNQRDQIIKKRKLPLENIVVN</sequence>
<feature type="transmembrane region" description="Helical" evidence="5">
    <location>
        <begin position="226"/>
        <end position="242"/>
    </location>
</feature>
<evidence type="ECO:0000256" key="5">
    <source>
        <dbReference type="SAM" id="Phobius"/>
    </source>
</evidence>
<feature type="transmembrane region" description="Helical" evidence="5">
    <location>
        <begin position="140"/>
        <end position="161"/>
    </location>
</feature>
<dbReference type="RefSeq" id="WP_109324523.1">
    <property type="nucleotide sequence ID" value="NZ_CP029346.1"/>
</dbReference>
<organism evidence="7 8">
    <name type="scientific">Aquirufa nivalisilvae</name>
    <dbReference type="NCBI Taxonomy" id="2516557"/>
    <lineage>
        <taxon>Bacteria</taxon>
        <taxon>Pseudomonadati</taxon>
        <taxon>Bacteroidota</taxon>
        <taxon>Cytophagia</taxon>
        <taxon>Cytophagales</taxon>
        <taxon>Flectobacillaceae</taxon>
        <taxon>Aquirufa</taxon>
    </lineage>
</organism>
<evidence type="ECO:0000256" key="4">
    <source>
        <dbReference type="ARBA" id="ARBA00023136"/>
    </source>
</evidence>
<dbReference type="KEGG" id="psez:HME7025_02488"/>
<feature type="transmembrane region" description="Helical" evidence="5">
    <location>
        <begin position="391"/>
        <end position="408"/>
    </location>
</feature>
<keyword evidence="3 5" id="KW-1133">Transmembrane helix</keyword>
<protein>
    <recommendedName>
        <fullName evidence="6">O-antigen ligase-related domain-containing protein</fullName>
    </recommendedName>
</protein>
<dbReference type="PANTHER" id="PTHR37422">
    <property type="entry name" value="TEICHURONIC ACID BIOSYNTHESIS PROTEIN TUAE"/>
    <property type="match status" value="1"/>
</dbReference>
<dbReference type="Pfam" id="PF04932">
    <property type="entry name" value="Wzy_C"/>
    <property type="match status" value="1"/>
</dbReference>
<dbReference type="AlphaFoldDB" id="A0A2S2DY54"/>
<name>A0A2S2DY54_9BACT</name>
<feature type="domain" description="O-antigen ligase-related" evidence="6">
    <location>
        <begin position="210"/>
        <end position="373"/>
    </location>
</feature>
<accession>A0A2S2DY54</accession>
<dbReference type="InterPro" id="IPR007016">
    <property type="entry name" value="O-antigen_ligase-rel_domated"/>
</dbReference>
<reference evidence="8" key="1">
    <citation type="submission" date="2018-05" db="EMBL/GenBank/DDBJ databases">
        <title>Pseudarcicella sp. HME7025 Genome sequencing and assembly.</title>
        <authorList>
            <person name="Kim H."/>
            <person name="Kang H."/>
            <person name="Joh K."/>
        </authorList>
    </citation>
    <scope>NUCLEOTIDE SEQUENCE [LARGE SCALE GENOMIC DNA]</scope>
    <source>
        <strain evidence="8">HME7025</strain>
    </source>
</reference>
<feature type="transmembrane region" description="Helical" evidence="5">
    <location>
        <begin position="14"/>
        <end position="33"/>
    </location>
</feature>
<feature type="transmembrane region" description="Helical" evidence="5">
    <location>
        <begin position="53"/>
        <end position="76"/>
    </location>
</feature>
<evidence type="ECO:0000313" key="8">
    <source>
        <dbReference type="Proteomes" id="UP000245468"/>
    </source>
</evidence>
<dbReference type="EMBL" id="CP029346">
    <property type="protein sequence ID" value="AWL10328.1"/>
    <property type="molecule type" value="Genomic_DNA"/>
</dbReference>
<evidence type="ECO:0000259" key="6">
    <source>
        <dbReference type="Pfam" id="PF04932"/>
    </source>
</evidence>
<evidence type="ECO:0000256" key="2">
    <source>
        <dbReference type="ARBA" id="ARBA00022692"/>
    </source>
</evidence>
<gene>
    <name evidence="7" type="ORF">HME7025_02488</name>
</gene>